<evidence type="ECO:0000256" key="3">
    <source>
        <dbReference type="ARBA" id="ARBA00017307"/>
    </source>
</evidence>
<evidence type="ECO:0000259" key="8">
    <source>
        <dbReference type="SMART" id="SM00576"/>
    </source>
</evidence>
<dbReference type="InterPro" id="IPR019473">
    <property type="entry name" value="TFIID_su8_C"/>
</dbReference>
<keyword evidence="4" id="KW-0805">Transcription regulation</keyword>
<keyword evidence="10" id="KW-1185">Reference proteome</keyword>
<evidence type="ECO:0000256" key="5">
    <source>
        <dbReference type="ARBA" id="ARBA00023163"/>
    </source>
</evidence>
<dbReference type="AlphaFoldDB" id="A0AAD4T1Q8"/>
<dbReference type="PANTHER" id="PTHR46338:SF1">
    <property type="entry name" value="TRANSCRIPTION INITIATION FACTOR TFIID SUBUNIT 8"/>
    <property type="match status" value="1"/>
</dbReference>
<evidence type="ECO:0000256" key="2">
    <source>
        <dbReference type="ARBA" id="ARBA00008767"/>
    </source>
</evidence>
<dbReference type="EMBL" id="JAJJMB010006268">
    <property type="protein sequence ID" value="KAI3935467.1"/>
    <property type="molecule type" value="Genomic_DNA"/>
</dbReference>
<reference evidence="9" key="1">
    <citation type="submission" date="2022-04" db="EMBL/GenBank/DDBJ databases">
        <title>A functionally conserved STORR gene fusion in Papaver species that diverged 16.8 million years ago.</title>
        <authorList>
            <person name="Catania T."/>
        </authorList>
    </citation>
    <scope>NUCLEOTIDE SEQUENCE</scope>
    <source>
        <strain evidence="9">S-188037</strain>
    </source>
</reference>
<accession>A0AAD4T1Q8</accession>
<evidence type="ECO:0000256" key="4">
    <source>
        <dbReference type="ARBA" id="ARBA00023015"/>
    </source>
</evidence>
<evidence type="ECO:0000256" key="6">
    <source>
        <dbReference type="ARBA" id="ARBA00023242"/>
    </source>
</evidence>
<dbReference type="SMART" id="SM00576">
    <property type="entry name" value="BTP"/>
    <property type="match status" value="1"/>
</dbReference>
<keyword evidence="6" id="KW-0539">Nucleus</keyword>
<dbReference type="InterPro" id="IPR009072">
    <property type="entry name" value="Histone-fold"/>
</dbReference>
<comment type="caution">
    <text evidence="9">The sequence shown here is derived from an EMBL/GenBank/DDBJ whole genome shotgun (WGS) entry which is preliminary data.</text>
</comment>
<dbReference type="Pfam" id="PF10406">
    <property type="entry name" value="TAF8_C"/>
    <property type="match status" value="1"/>
</dbReference>
<sequence length="366" mass="40566">MTDGSGDTGKEKEHDSKKKSGGSDEFGLAIARIAVAQICETYGFQSFQQSALESLSDIAIRYLCELGKTAHFYSNLADRTECNVFDIIQGLEDLGSSHGFIGASDINRCSTSSGTVTEIIQFVNCTEEIPFARPVPQFPVNKHRKPTPSFFQMSEIPEGEHIPNWLPAFPDRHTYIHSPVSSERENDRCVEKNHRIEELRQHKKAEWSLLNLHQRLAGNGLVATTSTDPGDAAKAKHAADSNPYLAPPLQSGEMDTSSVTIPARVSKEAIPDKNQSSVLDVFVPAIEASKGVNNETRDSDNKVLPNKRPVVNFKLGFAKKQRMLHLHNFRFVDDTLKASNSSLQDDIDHDIWTLDSVTGRFLDTSN</sequence>
<dbReference type="InterPro" id="IPR006565">
    <property type="entry name" value="BTP"/>
</dbReference>
<feature type="region of interest" description="Disordered" evidence="7">
    <location>
        <begin position="227"/>
        <end position="255"/>
    </location>
</feature>
<keyword evidence="5" id="KW-0804">Transcription</keyword>
<evidence type="ECO:0000313" key="9">
    <source>
        <dbReference type="EMBL" id="KAI3935467.1"/>
    </source>
</evidence>
<dbReference type="Proteomes" id="UP001202328">
    <property type="component" value="Unassembled WGS sequence"/>
</dbReference>
<dbReference type="Gene3D" id="1.10.20.10">
    <property type="entry name" value="Histone, subunit A"/>
    <property type="match status" value="1"/>
</dbReference>
<evidence type="ECO:0000256" key="7">
    <source>
        <dbReference type="SAM" id="MobiDB-lite"/>
    </source>
</evidence>
<comment type="similarity">
    <text evidence="2">Belongs to the TAF8 family.</text>
</comment>
<organism evidence="9 10">
    <name type="scientific">Papaver atlanticum</name>
    <dbReference type="NCBI Taxonomy" id="357466"/>
    <lineage>
        <taxon>Eukaryota</taxon>
        <taxon>Viridiplantae</taxon>
        <taxon>Streptophyta</taxon>
        <taxon>Embryophyta</taxon>
        <taxon>Tracheophyta</taxon>
        <taxon>Spermatophyta</taxon>
        <taxon>Magnoliopsida</taxon>
        <taxon>Ranunculales</taxon>
        <taxon>Papaveraceae</taxon>
        <taxon>Papaveroideae</taxon>
        <taxon>Papaver</taxon>
    </lineage>
</organism>
<dbReference type="CDD" id="cd08049">
    <property type="entry name" value="TAF8"/>
    <property type="match status" value="1"/>
</dbReference>
<name>A0AAD4T1Q8_9MAGN</name>
<dbReference type="GO" id="GO:0005669">
    <property type="term" value="C:transcription factor TFIID complex"/>
    <property type="evidence" value="ECO:0007669"/>
    <property type="project" value="InterPro"/>
</dbReference>
<dbReference type="PANTHER" id="PTHR46338">
    <property type="entry name" value="TRANSCRIPTION INITIATION FACTOR TFIID SUBUNIT 8"/>
    <property type="match status" value="1"/>
</dbReference>
<comment type="subcellular location">
    <subcellularLocation>
        <location evidence="1">Nucleus</location>
    </subcellularLocation>
</comment>
<protein>
    <recommendedName>
        <fullName evidence="3">Transcription initiation factor TFIID subunit 8</fullName>
    </recommendedName>
</protein>
<proteinExistence type="inferred from homology"/>
<feature type="region of interest" description="Disordered" evidence="7">
    <location>
        <begin position="1"/>
        <end position="22"/>
    </location>
</feature>
<feature type="domain" description="Bromodomain associated" evidence="8">
    <location>
        <begin position="24"/>
        <end position="100"/>
    </location>
</feature>
<evidence type="ECO:0000256" key="1">
    <source>
        <dbReference type="ARBA" id="ARBA00004123"/>
    </source>
</evidence>
<feature type="compositionally biased region" description="Basic and acidic residues" evidence="7">
    <location>
        <begin position="8"/>
        <end position="22"/>
    </location>
</feature>
<dbReference type="GO" id="GO:0046982">
    <property type="term" value="F:protein heterodimerization activity"/>
    <property type="evidence" value="ECO:0007669"/>
    <property type="project" value="InterPro"/>
</dbReference>
<evidence type="ECO:0000313" key="10">
    <source>
        <dbReference type="Proteomes" id="UP001202328"/>
    </source>
</evidence>
<dbReference type="Pfam" id="PF07524">
    <property type="entry name" value="Bromo_TP"/>
    <property type="match status" value="1"/>
</dbReference>
<dbReference type="InterPro" id="IPR037818">
    <property type="entry name" value="TAF8"/>
</dbReference>
<gene>
    <name evidence="9" type="ORF">MKW98_027607</name>
</gene>